<reference evidence="1" key="1">
    <citation type="submission" date="2019-10" db="EMBL/GenBank/DDBJ databases">
        <authorList>
            <person name="Soares A.E.R."/>
            <person name="Aleixo A."/>
            <person name="Schneider P."/>
            <person name="Miyaki C.Y."/>
            <person name="Schneider M.P."/>
            <person name="Mello C."/>
            <person name="Vasconcelos A.T.R."/>
        </authorList>
    </citation>
    <scope>NUCLEOTIDE SEQUENCE</scope>
    <source>
        <tissue evidence="1">Muscle</tissue>
    </source>
</reference>
<accession>A0ABQ9DN41</accession>
<organism evidence="1 2">
    <name type="scientific">Willisornis vidua</name>
    <name type="common">Xingu scale-backed antbird</name>
    <dbReference type="NCBI Taxonomy" id="1566151"/>
    <lineage>
        <taxon>Eukaryota</taxon>
        <taxon>Metazoa</taxon>
        <taxon>Chordata</taxon>
        <taxon>Craniata</taxon>
        <taxon>Vertebrata</taxon>
        <taxon>Euteleostomi</taxon>
        <taxon>Archelosauria</taxon>
        <taxon>Archosauria</taxon>
        <taxon>Dinosauria</taxon>
        <taxon>Saurischia</taxon>
        <taxon>Theropoda</taxon>
        <taxon>Coelurosauria</taxon>
        <taxon>Aves</taxon>
        <taxon>Neognathae</taxon>
        <taxon>Neoaves</taxon>
        <taxon>Telluraves</taxon>
        <taxon>Australaves</taxon>
        <taxon>Passeriformes</taxon>
        <taxon>Thamnophilidae</taxon>
        <taxon>Willisornis</taxon>
    </lineage>
</organism>
<protein>
    <recommendedName>
        <fullName evidence="3">Rna-directed dna polymerase from mobile element jockey-like</fullName>
    </recommendedName>
</protein>
<comment type="caution">
    <text evidence="1">The sequence shown here is derived from an EMBL/GenBank/DDBJ whole genome shotgun (WGS) entry which is preliminary data.</text>
</comment>
<name>A0ABQ9DN41_9PASS</name>
<evidence type="ECO:0000313" key="1">
    <source>
        <dbReference type="EMBL" id="KAJ7425806.1"/>
    </source>
</evidence>
<sequence>MDMSDKWCPSGVLTGTRVIQYLNDIDKVIECILSKFADDTKLSGAVDTPEEQDVIHRNLDKLGKWVHEKLMRLNKIKCKAGTNPLVSVTLLTMGPLKCNIGLDRLTKVKGFQLEVSIDSSAVTTDKHFQGQDYVCSEKCYNPRF</sequence>
<gene>
    <name evidence="1" type="ORF">WISP_20177</name>
</gene>
<evidence type="ECO:0008006" key="3">
    <source>
        <dbReference type="Google" id="ProtNLM"/>
    </source>
</evidence>
<proteinExistence type="predicted"/>
<dbReference type="EMBL" id="WHWB01032380">
    <property type="protein sequence ID" value="KAJ7425806.1"/>
    <property type="molecule type" value="Genomic_DNA"/>
</dbReference>
<evidence type="ECO:0000313" key="2">
    <source>
        <dbReference type="Proteomes" id="UP001145742"/>
    </source>
</evidence>
<dbReference type="Proteomes" id="UP001145742">
    <property type="component" value="Unassembled WGS sequence"/>
</dbReference>
<keyword evidence="2" id="KW-1185">Reference proteome</keyword>